<dbReference type="PANTHER" id="PTHR36840">
    <property type="entry name" value="BLL5714 PROTEIN"/>
    <property type="match status" value="1"/>
</dbReference>
<organism evidence="2 3">
    <name type="scientific">Leifsonella bigeumensis</name>
    <dbReference type="NCBI Taxonomy" id="433643"/>
    <lineage>
        <taxon>Bacteria</taxon>
        <taxon>Bacillati</taxon>
        <taxon>Actinomycetota</taxon>
        <taxon>Actinomycetes</taxon>
        <taxon>Micrococcales</taxon>
        <taxon>Microbacteriaceae</taxon>
        <taxon>Leifsonella</taxon>
    </lineage>
</organism>
<dbReference type="InterPro" id="IPR010640">
    <property type="entry name" value="Low_temperature_requirement_A"/>
</dbReference>
<dbReference type="RefSeq" id="WP_344753778.1">
    <property type="nucleotide sequence ID" value="NZ_BAABAE010000002.1"/>
</dbReference>
<feature type="transmembrane region" description="Helical" evidence="1">
    <location>
        <begin position="140"/>
        <end position="160"/>
    </location>
</feature>
<feature type="transmembrane region" description="Helical" evidence="1">
    <location>
        <begin position="21"/>
        <end position="42"/>
    </location>
</feature>
<name>A0ABP7FB60_9MICO</name>
<keyword evidence="1" id="KW-0812">Transmembrane</keyword>
<feature type="transmembrane region" description="Helical" evidence="1">
    <location>
        <begin position="233"/>
        <end position="253"/>
    </location>
</feature>
<dbReference type="PANTHER" id="PTHR36840:SF1">
    <property type="entry name" value="BLL5714 PROTEIN"/>
    <property type="match status" value="1"/>
</dbReference>
<reference evidence="3" key="1">
    <citation type="journal article" date="2019" name="Int. J. Syst. Evol. Microbiol.">
        <title>The Global Catalogue of Microorganisms (GCM) 10K type strain sequencing project: providing services to taxonomists for standard genome sequencing and annotation.</title>
        <authorList>
            <consortium name="The Broad Institute Genomics Platform"/>
            <consortium name="The Broad Institute Genome Sequencing Center for Infectious Disease"/>
            <person name="Wu L."/>
            <person name="Ma J."/>
        </authorList>
    </citation>
    <scope>NUCLEOTIDE SEQUENCE [LARGE SCALE GENOMIC DNA]</scope>
    <source>
        <strain evidence="3">JCM 16949</strain>
    </source>
</reference>
<comment type="caution">
    <text evidence="2">The sequence shown here is derived from an EMBL/GenBank/DDBJ whole genome shotgun (WGS) entry which is preliminary data.</text>
</comment>
<feature type="transmembrane region" description="Helical" evidence="1">
    <location>
        <begin position="166"/>
        <end position="185"/>
    </location>
</feature>
<accession>A0ABP7FB60</accession>
<evidence type="ECO:0000256" key="1">
    <source>
        <dbReference type="SAM" id="Phobius"/>
    </source>
</evidence>
<evidence type="ECO:0000313" key="2">
    <source>
        <dbReference type="EMBL" id="GAA3733419.1"/>
    </source>
</evidence>
<dbReference type="EMBL" id="BAABAE010000002">
    <property type="protein sequence ID" value="GAA3733419.1"/>
    <property type="molecule type" value="Genomic_DNA"/>
</dbReference>
<proteinExistence type="predicted"/>
<protein>
    <submittedName>
        <fullName evidence="2">Low temperature requirement protein A</fullName>
    </submittedName>
</protein>
<evidence type="ECO:0000313" key="3">
    <source>
        <dbReference type="Proteomes" id="UP001501004"/>
    </source>
</evidence>
<keyword evidence="1" id="KW-1133">Transmembrane helix</keyword>
<gene>
    <name evidence="2" type="ORF">GCM10022239_07070</name>
</gene>
<keyword evidence="1" id="KW-0472">Membrane</keyword>
<dbReference type="Pfam" id="PF06772">
    <property type="entry name" value="LtrA"/>
    <property type="match status" value="1"/>
</dbReference>
<feature type="transmembrane region" description="Helical" evidence="1">
    <location>
        <begin position="336"/>
        <end position="353"/>
    </location>
</feature>
<dbReference type="Proteomes" id="UP001501004">
    <property type="component" value="Unassembled WGS sequence"/>
</dbReference>
<feature type="transmembrane region" description="Helical" evidence="1">
    <location>
        <begin position="308"/>
        <end position="329"/>
    </location>
</feature>
<feature type="transmembrane region" description="Helical" evidence="1">
    <location>
        <begin position="83"/>
        <end position="103"/>
    </location>
</feature>
<feature type="transmembrane region" description="Helical" evidence="1">
    <location>
        <begin position="109"/>
        <end position="128"/>
    </location>
</feature>
<feature type="transmembrane region" description="Helical" evidence="1">
    <location>
        <begin position="48"/>
        <end position="71"/>
    </location>
</feature>
<keyword evidence="3" id="KW-1185">Reference proteome</keyword>
<feature type="transmembrane region" description="Helical" evidence="1">
    <location>
        <begin position="273"/>
        <end position="296"/>
    </location>
</feature>
<sequence>MGFRGDLLRPHTGGGAHRVTFIELFFDLVFVFAVTQVSHLLIRDESPLGVVHTLMLGAAIWWVWVDTAWVTNWLNPEKGAVRVMLVVLMLLGLLMSSAIPEAFGDKALLFALTFVTLQVARSLFTVFAFARRRPEHAGNFVRITIWLATSGVLWIAGALLPDAQLWLWLAAILLDYTGPRARFFVPGMGRAPLSSWDVSGAHMAERVSLFVIIALGESIIVSGSTFSDLGVDGATVSAFLAAFASAVLMWLLYFSHSERRGSEYISEAAERGLIAQVAYTYVPVPMVLGIVLTAVADHTVLVSPDVGSSWAVGLVCAGSAVYLVGIALFRRATGGPWLLSNLLGFAALVALFFTHPVLSPVAVSWGSNLVLLAVVVADELSLRRDGGVATNPDSVL</sequence>
<feature type="transmembrane region" description="Helical" evidence="1">
    <location>
        <begin position="206"/>
        <end position="227"/>
    </location>
</feature>